<dbReference type="Gene3D" id="2.40.160.20">
    <property type="match status" value="1"/>
</dbReference>
<accession>A0A7X0F7E8</accession>
<dbReference type="InterPro" id="IPR027385">
    <property type="entry name" value="Beta-barrel_OMP"/>
</dbReference>
<dbReference type="RefSeq" id="WP_184699379.1">
    <property type="nucleotide sequence ID" value="NZ_BAABEG010000001.1"/>
</dbReference>
<dbReference type="InterPro" id="IPR051692">
    <property type="entry name" value="OMP-like"/>
</dbReference>
<dbReference type="InterPro" id="IPR011250">
    <property type="entry name" value="OMP/PagP_B-barrel"/>
</dbReference>
<keyword evidence="3" id="KW-0472">Membrane</keyword>
<dbReference type="PANTHER" id="PTHR34001:SF3">
    <property type="entry name" value="BLL7405 PROTEIN"/>
    <property type="match status" value="1"/>
</dbReference>
<evidence type="ECO:0000256" key="2">
    <source>
        <dbReference type="ARBA" id="ARBA00022729"/>
    </source>
</evidence>
<evidence type="ECO:0000256" key="1">
    <source>
        <dbReference type="ARBA" id="ARBA00004442"/>
    </source>
</evidence>
<keyword evidence="4" id="KW-0998">Cell outer membrane</keyword>
<gene>
    <name evidence="8" type="ORF">GGR00_002082</name>
</gene>
<dbReference type="GO" id="GO:0009279">
    <property type="term" value="C:cell outer membrane"/>
    <property type="evidence" value="ECO:0007669"/>
    <property type="project" value="UniProtKB-SubCell"/>
</dbReference>
<feature type="chain" id="PRO_5030696482" evidence="6">
    <location>
        <begin position="26"/>
        <end position="237"/>
    </location>
</feature>
<proteinExistence type="inferred from homology"/>
<evidence type="ECO:0000313" key="8">
    <source>
        <dbReference type="EMBL" id="MBB6354308.1"/>
    </source>
</evidence>
<evidence type="ECO:0000256" key="5">
    <source>
        <dbReference type="ARBA" id="ARBA00038306"/>
    </source>
</evidence>
<reference evidence="8 9" key="1">
    <citation type="submission" date="2020-08" db="EMBL/GenBank/DDBJ databases">
        <title>Genomic Encyclopedia of Type Strains, Phase IV (KMG-IV): sequencing the most valuable type-strain genomes for metagenomic binning, comparative biology and taxonomic classification.</title>
        <authorList>
            <person name="Goeker M."/>
        </authorList>
    </citation>
    <scope>NUCLEOTIDE SEQUENCE [LARGE SCALE GENOMIC DNA]</scope>
    <source>
        <strain evidence="8 9">DSM 7051</strain>
    </source>
</reference>
<feature type="domain" description="Outer membrane protein beta-barrel" evidence="7">
    <location>
        <begin position="35"/>
        <end position="237"/>
    </location>
</feature>
<evidence type="ECO:0000256" key="4">
    <source>
        <dbReference type="ARBA" id="ARBA00023237"/>
    </source>
</evidence>
<comment type="similarity">
    <text evidence="5">Belongs to the Omp25/RopB family.</text>
</comment>
<protein>
    <submittedName>
        <fullName evidence="8">Outer membrane immunogenic protein</fullName>
    </submittedName>
</protein>
<evidence type="ECO:0000256" key="6">
    <source>
        <dbReference type="SAM" id="SignalP"/>
    </source>
</evidence>
<evidence type="ECO:0000313" key="9">
    <source>
        <dbReference type="Proteomes" id="UP000536262"/>
    </source>
</evidence>
<keyword evidence="9" id="KW-1185">Reference proteome</keyword>
<dbReference type="PANTHER" id="PTHR34001">
    <property type="entry name" value="BLL7405 PROTEIN"/>
    <property type="match status" value="1"/>
</dbReference>
<evidence type="ECO:0000256" key="3">
    <source>
        <dbReference type="ARBA" id="ARBA00023136"/>
    </source>
</evidence>
<keyword evidence="2 6" id="KW-0732">Signal</keyword>
<comment type="subcellular location">
    <subcellularLocation>
        <location evidence="1">Cell outer membrane</location>
    </subcellularLocation>
</comment>
<organism evidence="8 9">
    <name type="scientific">Aminobacter aganoensis</name>
    <dbReference type="NCBI Taxonomy" id="83264"/>
    <lineage>
        <taxon>Bacteria</taxon>
        <taxon>Pseudomonadati</taxon>
        <taxon>Pseudomonadota</taxon>
        <taxon>Alphaproteobacteria</taxon>
        <taxon>Hyphomicrobiales</taxon>
        <taxon>Phyllobacteriaceae</taxon>
        <taxon>Aminobacter</taxon>
    </lineage>
</organism>
<sequence length="237" mass="25494">MKFSTTSSVRSASLATLLVASISVAASMPSAASDVASAATAGFVWTGGYVGLQVGHAWGDSYYDDGFGSFINYDPKGVIGGAYAGYNHQFGNLVIGAEADLNFSGIERGRAPEEYEGGGSSDVHYGTAEMKWNGAIRARLGYAVDRFLPYVAAGVAFAKYDIALMHDDFSHFERSTAVTGWTLGGGIEYAATDNLMVRAEYRYTDYGNETWDDENWGDGLNVDLKTHDLRLGIAYKF</sequence>
<dbReference type="SUPFAM" id="SSF56925">
    <property type="entry name" value="OMPA-like"/>
    <property type="match status" value="1"/>
</dbReference>
<dbReference type="AlphaFoldDB" id="A0A7X0F7E8"/>
<dbReference type="Pfam" id="PF13505">
    <property type="entry name" value="OMP_b-brl"/>
    <property type="match status" value="1"/>
</dbReference>
<evidence type="ECO:0000259" key="7">
    <source>
        <dbReference type="Pfam" id="PF13505"/>
    </source>
</evidence>
<feature type="signal peptide" evidence="6">
    <location>
        <begin position="1"/>
        <end position="25"/>
    </location>
</feature>
<dbReference type="EMBL" id="JACHOU010000003">
    <property type="protein sequence ID" value="MBB6354308.1"/>
    <property type="molecule type" value="Genomic_DNA"/>
</dbReference>
<comment type="caution">
    <text evidence="8">The sequence shown here is derived from an EMBL/GenBank/DDBJ whole genome shotgun (WGS) entry which is preliminary data.</text>
</comment>
<name>A0A7X0F7E8_9HYPH</name>
<dbReference type="Proteomes" id="UP000536262">
    <property type="component" value="Unassembled WGS sequence"/>
</dbReference>